<evidence type="ECO:0000256" key="2">
    <source>
        <dbReference type="SAM" id="Phobius"/>
    </source>
</evidence>
<organism evidence="3 4">
    <name type="scientific">Chryseosolibacter indicus</name>
    <dbReference type="NCBI Taxonomy" id="2782351"/>
    <lineage>
        <taxon>Bacteria</taxon>
        <taxon>Pseudomonadati</taxon>
        <taxon>Bacteroidota</taxon>
        <taxon>Cytophagia</taxon>
        <taxon>Cytophagales</taxon>
        <taxon>Chryseotaleaceae</taxon>
        <taxon>Chryseosolibacter</taxon>
    </lineage>
</organism>
<protein>
    <submittedName>
        <fullName evidence="3">Tetratricopeptide repeat protein</fullName>
    </submittedName>
</protein>
<reference evidence="3 4" key="1">
    <citation type="submission" date="2021-05" db="EMBL/GenBank/DDBJ databases">
        <title>A Polyphasic approach of four new species of the genus Ohtaekwangia: Ohtaekwangia histidinii sp. nov., Ohtaekwangia cretensis sp. nov., Ohtaekwangia indiensis sp. nov., Ohtaekwangia reichenbachii sp. nov. from diverse environment.</title>
        <authorList>
            <person name="Octaviana S."/>
        </authorList>
    </citation>
    <scope>NUCLEOTIDE SEQUENCE [LARGE SCALE GENOMIC DNA]</scope>
    <source>
        <strain evidence="3 4">PWU20</strain>
    </source>
</reference>
<dbReference type="PANTHER" id="PTHR12558:SF13">
    <property type="entry name" value="CELL DIVISION CYCLE PROTEIN 27 HOMOLOG"/>
    <property type="match status" value="1"/>
</dbReference>
<proteinExistence type="predicted"/>
<dbReference type="InterPro" id="IPR011990">
    <property type="entry name" value="TPR-like_helical_dom_sf"/>
</dbReference>
<keyword evidence="2" id="KW-1133">Transmembrane helix</keyword>
<keyword evidence="4" id="KW-1185">Reference proteome</keyword>
<dbReference type="PROSITE" id="PS50005">
    <property type="entry name" value="TPR"/>
    <property type="match status" value="5"/>
</dbReference>
<dbReference type="InterPro" id="IPR019734">
    <property type="entry name" value="TPR_rpt"/>
</dbReference>
<evidence type="ECO:0000256" key="1">
    <source>
        <dbReference type="PROSITE-ProRule" id="PRU00339"/>
    </source>
</evidence>
<dbReference type="Pfam" id="PF13181">
    <property type="entry name" value="TPR_8"/>
    <property type="match status" value="4"/>
</dbReference>
<accession>A0ABS5VU36</accession>
<dbReference type="SUPFAM" id="SSF48452">
    <property type="entry name" value="TPR-like"/>
    <property type="match status" value="2"/>
</dbReference>
<dbReference type="PANTHER" id="PTHR12558">
    <property type="entry name" value="CELL DIVISION CYCLE 16,23,27"/>
    <property type="match status" value="1"/>
</dbReference>
<feature type="repeat" description="TPR" evidence="1">
    <location>
        <begin position="210"/>
        <end position="243"/>
    </location>
</feature>
<dbReference type="RefSeq" id="WP_254154899.1">
    <property type="nucleotide sequence ID" value="NZ_JAHESD010000043.1"/>
</dbReference>
<dbReference type="Gene3D" id="1.25.40.10">
    <property type="entry name" value="Tetratricopeptide repeat domain"/>
    <property type="match status" value="3"/>
</dbReference>
<evidence type="ECO:0000313" key="3">
    <source>
        <dbReference type="EMBL" id="MBT1704940.1"/>
    </source>
</evidence>
<dbReference type="SMART" id="SM00028">
    <property type="entry name" value="TPR"/>
    <property type="match status" value="7"/>
</dbReference>
<sequence length="553" mass="61848">MKNSVSPEKFKTSGLFDKPNGFSRIMLAFAFIAISTFTFAQSPEVRSALRLIDIEQPSKGISELEKLADKSSSNQYYLGLGYLRTGNKEKALQAFEKGISMNEKDGLNHAGKGHVKLLDKNATEAKLHFDKALSVSKSKDANVLKAVAEGYMADTKFILDAINLLNKAKTINGSDPEVHILLGDAYLKQNNGGESVSSYERAGSADPKNGKAFYKVAKVYQRSKNTDMVMEYLNKAVQADPQYAPAYKELGEAYYLNKQADKAVEAYEKYLPITENAGQARYQYAFFLFMAKRYDKANEIFKEVINSPNASPTALKFYAYSLIEQGKGNEARPVLEQYFQKVKPEEIQASDYAYYGKLLVDLKEDSLANDAFAKSLDLDSAQFDVLQLQATTFMKRKKYVEAAETTKQLMSIRNQPAAQDYWNLGQAYYFSDQFSAADSAFSKVVEMQGEKTPLPVYLFAARAKANVDSTMTTGLAKPMYDTFLSKALQDPEKNKKSIIEAYEYLGAYSIHKEGNVVQAKSYYDKILQLDPAHSGAKEFMRELNKPAPAQKGR</sequence>
<feature type="repeat" description="TPR" evidence="1">
    <location>
        <begin position="244"/>
        <end position="277"/>
    </location>
</feature>
<dbReference type="EMBL" id="JAHESD010000043">
    <property type="protein sequence ID" value="MBT1704940.1"/>
    <property type="molecule type" value="Genomic_DNA"/>
</dbReference>
<name>A0ABS5VU36_9BACT</name>
<feature type="transmembrane region" description="Helical" evidence="2">
    <location>
        <begin position="21"/>
        <end position="40"/>
    </location>
</feature>
<evidence type="ECO:0000313" key="4">
    <source>
        <dbReference type="Proteomes" id="UP000772618"/>
    </source>
</evidence>
<feature type="repeat" description="TPR" evidence="1">
    <location>
        <begin position="176"/>
        <end position="209"/>
    </location>
</feature>
<keyword evidence="2" id="KW-0472">Membrane</keyword>
<keyword evidence="1" id="KW-0802">TPR repeat</keyword>
<feature type="repeat" description="TPR" evidence="1">
    <location>
        <begin position="72"/>
        <end position="105"/>
    </location>
</feature>
<keyword evidence="2" id="KW-0812">Transmembrane</keyword>
<comment type="caution">
    <text evidence="3">The sequence shown here is derived from an EMBL/GenBank/DDBJ whole genome shotgun (WGS) entry which is preliminary data.</text>
</comment>
<dbReference type="Proteomes" id="UP000772618">
    <property type="component" value="Unassembled WGS sequence"/>
</dbReference>
<dbReference type="Pfam" id="PF12895">
    <property type="entry name" value="ANAPC3"/>
    <property type="match status" value="1"/>
</dbReference>
<gene>
    <name evidence="3" type="ORF">KK060_16725</name>
</gene>
<feature type="repeat" description="TPR" evidence="1">
    <location>
        <begin position="418"/>
        <end position="451"/>
    </location>
</feature>